<protein>
    <submittedName>
        <fullName evidence="2">DUF721 domain-containing protein</fullName>
    </submittedName>
</protein>
<dbReference type="PIRSF" id="PIRSF032064">
    <property type="entry name" value="UCP032064"/>
    <property type="match status" value="1"/>
</dbReference>
<dbReference type="InterPro" id="IPR007922">
    <property type="entry name" value="DciA-like"/>
</dbReference>
<organism evidence="2 3">
    <name type="scientific">Pseudoroseicyclus tamaricis</name>
    <dbReference type="NCBI Taxonomy" id="2705421"/>
    <lineage>
        <taxon>Bacteria</taxon>
        <taxon>Pseudomonadati</taxon>
        <taxon>Pseudomonadota</taxon>
        <taxon>Alphaproteobacteria</taxon>
        <taxon>Rhodobacterales</taxon>
        <taxon>Paracoccaceae</taxon>
        <taxon>Pseudoroseicyclus</taxon>
    </lineage>
</organism>
<dbReference type="AlphaFoldDB" id="A0A6B2JMN9"/>
<sequence length="175" mass="18605">MSEKPRRHGTTYGLKKVDAILAPDIRKGAESRGFSVARLVTHWEEVAGESLARLCRPVEVSYARGGMGATLVLLVQGANAPVLEMEKERLRARVNACYGWNAIARVRLTQTAPTGFAEGQTPFSPKPKPAAPDPAARTSAEALTEGVKDPGLRAALAALGSNVLTKSKRISGETS</sequence>
<evidence type="ECO:0000313" key="2">
    <source>
        <dbReference type="EMBL" id="NDV02861.1"/>
    </source>
</evidence>
<dbReference type="Proteomes" id="UP000474757">
    <property type="component" value="Unassembled WGS sequence"/>
</dbReference>
<gene>
    <name evidence="2" type="ORF">GZA08_18000</name>
</gene>
<evidence type="ECO:0000256" key="1">
    <source>
        <dbReference type="SAM" id="MobiDB-lite"/>
    </source>
</evidence>
<name>A0A6B2JMN9_9RHOB</name>
<proteinExistence type="predicted"/>
<comment type="caution">
    <text evidence="2">The sequence shown here is derived from an EMBL/GenBank/DDBJ whole genome shotgun (WGS) entry which is preliminary data.</text>
</comment>
<accession>A0A6B2JMN9</accession>
<keyword evidence="3" id="KW-1185">Reference proteome</keyword>
<dbReference type="EMBL" id="JAAGAB010000004">
    <property type="protein sequence ID" value="NDV02861.1"/>
    <property type="molecule type" value="Genomic_DNA"/>
</dbReference>
<dbReference type="RefSeq" id="WP_163896174.1">
    <property type="nucleotide sequence ID" value="NZ_JAAFYS010000004.1"/>
</dbReference>
<dbReference type="InterPro" id="IPR010593">
    <property type="entry name" value="DUF1159"/>
</dbReference>
<evidence type="ECO:0000313" key="3">
    <source>
        <dbReference type="Proteomes" id="UP000474757"/>
    </source>
</evidence>
<dbReference type="Pfam" id="PF05258">
    <property type="entry name" value="DciA"/>
    <property type="match status" value="1"/>
</dbReference>
<reference evidence="2 3" key="1">
    <citation type="submission" date="2020-02" db="EMBL/GenBank/DDBJ databases">
        <title>Pseudoroseicyclus tamarix, sp. nov., isolated from offshore sediment of a Tamarix chinensis forest.</title>
        <authorList>
            <person name="Gai Y."/>
        </authorList>
    </citation>
    <scope>NUCLEOTIDE SEQUENCE [LARGE SCALE GENOMIC DNA]</scope>
    <source>
        <strain evidence="2 3">CLL3-39</strain>
    </source>
</reference>
<feature type="region of interest" description="Disordered" evidence="1">
    <location>
        <begin position="115"/>
        <end position="146"/>
    </location>
</feature>